<dbReference type="InterPro" id="IPR055178">
    <property type="entry name" value="RsdA/BaiN/AoA(So)-like_dom"/>
</dbReference>
<sequence length="415" mass="46025">MIYHDLIIVGGGASGLMAAILAKDLGLDVAIVEGTDRVGKKILTTGNGRCNISNCSISYPFKNYHSSNKDFFINALNSFSIEDTRNFFLSIGLPIVELENNKLYPQSLQASSVVDIFRFAIEDRNIPLYTDCKVKTIHKKNKFKLSTSNDEFKEFSCEKLLLCCGGKSAVKTGSDGSGHKLAENLGHSITKLMPGIVQLKLDYPKLKGLSGIKFDGKVSLISNNKIIREDSGEILFTDYGISGPPILQLSSTASRCLSNHDDVWIKIDMMENKSLEDVSNFIYGHLSMFSHRSISNSLIGVLNKKLVPILLKDIGIDNIHVPCYDLDWKYQNELINRLKDWKFKCIGTKEFQNAQVTVGGVNTKEVDMNTLESKIVKGLYFAGEILDVDGDCGGFNLQWAWSSAYFVANSIAKNK</sequence>
<accession>A0ABS7L1X8</accession>
<dbReference type="PRINTS" id="PR00411">
    <property type="entry name" value="PNDRDTASEI"/>
</dbReference>
<dbReference type="Pfam" id="PF03486">
    <property type="entry name" value="HI0933_like"/>
    <property type="match status" value="1"/>
</dbReference>
<dbReference type="Proteomes" id="UP001299068">
    <property type="component" value="Unassembled WGS sequence"/>
</dbReference>
<reference evidence="6 7" key="1">
    <citation type="journal article" date="2021" name="Cell Host Microbe">
        <title>in vivo commensal control of Clostridioides difficile virulence.</title>
        <authorList>
            <person name="Girinathan B.P."/>
            <person name="Dibenedetto N."/>
            <person name="Worley J.N."/>
            <person name="Peltier J."/>
            <person name="Arrieta-Ortiz M.L."/>
            <person name="Rupa Christinal Immanuel S."/>
            <person name="Lavin R."/>
            <person name="Delaney M.L."/>
            <person name="Cummins C."/>
            <person name="Hoffmann M."/>
            <person name="Luo Y."/>
            <person name="Gonzalez-Escalona N."/>
            <person name="Allard M."/>
            <person name="Onderdonk A.B."/>
            <person name="Gerber G.K."/>
            <person name="Sonenshein A.L."/>
            <person name="Baliga N."/>
            <person name="Dupuy B."/>
            <person name="Bry L."/>
        </authorList>
    </citation>
    <scope>NUCLEOTIDE SEQUENCE [LARGE SCALE GENOMIC DNA]</scope>
    <source>
        <strain evidence="6 7">DSM 599</strain>
    </source>
</reference>
<dbReference type="PANTHER" id="PTHR42887">
    <property type="entry name" value="OS12G0638800 PROTEIN"/>
    <property type="match status" value="1"/>
</dbReference>
<dbReference type="Gene3D" id="2.40.30.10">
    <property type="entry name" value="Translation factors"/>
    <property type="match status" value="1"/>
</dbReference>
<dbReference type="PANTHER" id="PTHR42887:SF2">
    <property type="entry name" value="OS12G0638800 PROTEIN"/>
    <property type="match status" value="1"/>
</dbReference>
<dbReference type="Gene3D" id="1.10.8.260">
    <property type="entry name" value="HI0933 insert domain-like"/>
    <property type="match status" value="1"/>
</dbReference>
<evidence type="ECO:0000256" key="2">
    <source>
        <dbReference type="ARBA" id="ARBA00022630"/>
    </source>
</evidence>
<evidence type="ECO:0000259" key="4">
    <source>
        <dbReference type="Pfam" id="PF03486"/>
    </source>
</evidence>
<dbReference type="NCBIfam" id="TIGR00275">
    <property type="entry name" value="aminoacetone oxidase family FAD-binding enzyme"/>
    <property type="match status" value="1"/>
</dbReference>
<dbReference type="Pfam" id="PF22780">
    <property type="entry name" value="HI0933_like_1st"/>
    <property type="match status" value="1"/>
</dbReference>
<evidence type="ECO:0000256" key="1">
    <source>
        <dbReference type="ARBA" id="ARBA00001974"/>
    </source>
</evidence>
<protein>
    <submittedName>
        <fullName evidence="6">NAD(P)/FAD-dependent oxidoreductase</fullName>
    </submittedName>
</protein>
<dbReference type="InterPro" id="IPR036188">
    <property type="entry name" value="FAD/NAD-bd_sf"/>
</dbReference>
<dbReference type="SUPFAM" id="SSF51905">
    <property type="entry name" value="FAD/NAD(P)-binding domain"/>
    <property type="match status" value="1"/>
</dbReference>
<dbReference type="InterPro" id="IPR023166">
    <property type="entry name" value="BaiN-like_dom_sf"/>
</dbReference>
<organism evidence="6 7">
    <name type="scientific">Clostridium sardiniense</name>
    <name type="common">Clostridium absonum</name>
    <dbReference type="NCBI Taxonomy" id="29369"/>
    <lineage>
        <taxon>Bacteria</taxon>
        <taxon>Bacillati</taxon>
        <taxon>Bacillota</taxon>
        <taxon>Clostridia</taxon>
        <taxon>Eubacteriales</taxon>
        <taxon>Clostridiaceae</taxon>
        <taxon>Clostridium</taxon>
    </lineage>
</organism>
<dbReference type="EMBL" id="JAIKTU010000016">
    <property type="protein sequence ID" value="MBY0757060.1"/>
    <property type="molecule type" value="Genomic_DNA"/>
</dbReference>
<dbReference type="InterPro" id="IPR004792">
    <property type="entry name" value="BaiN-like"/>
</dbReference>
<evidence type="ECO:0000259" key="5">
    <source>
        <dbReference type="Pfam" id="PF22780"/>
    </source>
</evidence>
<dbReference type="RefSeq" id="WP_221862227.1">
    <property type="nucleotide sequence ID" value="NZ_JAIKTU010000016.1"/>
</dbReference>
<keyword evidence="2" id="KW-0285">Flavoprotein</keyword>
<dbReference type="InterPro" id="IPR057661">
    <property type="entry name" value="RsdA/BaiN/AoA(So)_Rossmann"/>
</dbReference>
<dbReference type="Gene3D" id="3.50.50.60">
    <property type="entry name" value="FAD/NAD(P)-binding domain"/>
    <property type="match status" value="1"/>
</dbReference>
<feature type="domain" description="RsdA/BaiN/AoA(So)-like Rossmann fold-like" evidence="4">
    <location>
        <begin position="5"/>
        <end position="408"/>
    </location>
</feature>
<name>A0ABS7L1X8_CLOSR</name>
<evidence type="ECO:0000313" key="6">
    <source>
        <dbReference type="EMBL" id="MBY0757060.1"/>
    </source>
</evidence>
<feature type="domain" description="RsdA/BaiN/AoA(So)-like insert" evidence="5">
    <location>
        <begin position="194"/>
        <end position="356"/>
    </location>
</feature>
<comment type="caution">
    <text evidence="6">The sequence shown here is derived from an EMBL/GenBank/DDBJ whole genome shotgun (WGS) entry which is preliminary data.</text>
</comment>
<evidence type="ECO:0000313" key="7">
    <source>
        <dbReference type="Proteomes" id="UP001299068"/>
    </source>
</evidence>
<comment type="cofactor">
    <cofactor evidence="1">
        <name>FAD</name>
        <dbReference type="ChEBI" id="CHEBI:57692"/>
    </cofactor>
</comment>
<keyword evidence="3" id="KW-0274">FAD</keyword>
<keyword evidence="7" id="KW-1185">Reference proteome</keyword>
<proteinExistence type="predicted"/>
<dbReference type="SUPFAM" id="SSF160996">
    <property type="entry name" value="HI0933 insert domain-like"/>
    <property type="match status" value="1"/>
</dbReference>
<evidence type="ECO:0000256" key="3">
    <source>
        <dbReference type="ARBA" id="ARBA00022827"/>
    </source>
</evidence>
<gene>
    <name evidence="6" type="ORF">K5V21_16620</name>
</gene>